<evidence type="ECO:0000313" key="1">
    <source>
        <dbReference type="EMBL" id="ODV78108.1"/>
    </source>
</evidence>
<proteinExistence type="predicted"/>
<dbReference type="RefSeq" id="XP_020063230.1">
    <property type="nucleotide sequence ID" value="XM_020208308.1"/>
</dbReference>
<accession>A0A1E4SF35</accession>
<gene>
    <name evidence="1" type="ORF">CANTADRAFT_297440</name>
</gene>
<dbReference type="Proteomes" id="UP000094285">
    <property type="component" value="Unassembled WGS sequence"/>
</dbReference>
<keyword evidence="2" id="KW-1185">Reference proteome</keyword>
<sequence length="152" mass="17714">MNVSLGRSHHHAGAGCMHVHQLGNNLSDTDSHLTRHSNVCLIPRWRRYLDICPPHAIFTYGNYLLLLCETIWQHPIVRACRGQFGHMTRLRSKARVISSSCGLKIMRVSRAWIWCILSDSSSRPYEPQLAWRLQLACFFRLAIWVSRRKIRH</sequence>
<dbReference type="EMBL" id="KV453914">
    <property type="protein sequence ID" value="ODV78108.1"/>
    <property type="molecule type" value="Genomic_DNA"/>
</dbReference>
<evidence type="ECO:0000313" key="2">
    <source>
        <dbReference type="Proteomes" id="UP000094285"/>
    </source>
</evidence>
<protein>
    <submittedName>
        <fullName evidence="1">Uncharacterized protein</fullName>
    </submittedName>
</protein>
<dbReference type="GeneID" id="30982445"/>
<name>A0A1E4SF35_9ASCO</name>
<reference evidence="2" key="1">
    <citation type="submission" date="2016-05" db="EMBL/GenBank/DDBJ databases">
        <title>Comparative genomics of biotechnologically important yeasts.</title>
        <authorList>
            <consortium name="DOE Joint Genome Institute"/>
            <person name="Riley R."/>
            <person name="Haridas S."/>
            <person name="Wolfe K.H."/>
            <person name="Lopes M.R."/>
            <person name="Hittinger C.T."/>
            <person name="Goker M."/>
            <person name="Salamov A."/>
            <person name="Wisecaver J."/>
            <person name="Long T.M."/>
            <person name="Aerts A.L."/>
            <person name="Barry K."/>
            <person name="Choi C."/>
            <person name="Clum A."/>
            <person name="Coughlan A.Y."/>
            <person name="Deshpande S."/>
            <person name="Douglass A.P."/>
            <person name="Hanson S.J."/>
            <person name="Klenk H.-P."/>
            <person name="Labutti K."/>
            <person name="Lapidus A."/>
            <person name="Lindquist E."/>
            <person name="Lipzen A."/>
            <person name="Meier-Kolthoff J.P."/>
            <person name="Ohm R.A."/>
            <person name="Otillar R.P."/>
            <person name="Pangilinan J."/>
            <person name="Peng Y."/>
            <person name="Rokas A."/>
            <person name="Rosa C.A."/>
            <person name="Scheuner C."/>
            <person name="Sibirny A.A."/>
            <person name="Slot J.C."/>
            <person name="Stielow J.B."/>
            <person name="Sun H."/>
            <person name="Kurtzman C.P."/>
            <person name="Blackwell M."/>
            <person name="Grigoriev I.V."/>
            <person name="Jeffries T.W."/>
        </authorList>
    </citation>
    <scope>NUCLEOTIDE SEQUENCE [LARGE SCALE GENOMIC DNA]</scope>
    <source>
        <strain evidence="2">NRRL Y-17324</strain>
    </source>
</reference>
<organism evidence="1 2">
    <name type="scientific">Suhomyces tanzawaensis NRRL Y-17324</name>
    <dbReference type="NCBI Taxonomy" id="984487"/>
    <lineage>
        <taxon>Eukaryota</taxon>
        <taxon>Fungi</taxon>
        <taxon>Dikarya</taxon>
        <taxon>Ascomycota</taxon>
        <taxon>Saccharomycotina</taxon>
        <taxon>Pichiomycetes</taxon>
        <taxon>Debaryomycetaceae</taxon>
        <taxon>Suhomyces</taxon>
    </lineage>
</organism>
<dbReference type="AlphaFoldDB" id="A0A1E4SF35"/>